<reference evidence="3" key="1">
    <citation type="submission" date="2022-11" db="UniProtKB">
        <authorList>
            <consortium name="WormBaseParasite"/>
        </authorList>
    </citation>
    <scope>IDENTIFICATION</scope>
</reference>
<keyword evidence="2" id="KW-1185">Reference proteome</keyword>
<dbReference type="PROSITE" id="PS50940">
    <property type="entry name" value="CHIT_BIND_II"/>
    <property type="match status" value="2"/>
</dbReference>
<feature type="domain" description="Chitin-binding type-2" evidence="1">
    <location>
        <begin position="291"/>
        <end position="346"/>
    </location>
</feature>
<dbReference type="SUPFAM" id="SSF57625">
    <property type="entry name" value="Invertebrate chitin-binding proteins"/>
    <property type="match status" value="3"/>
</dbReference>
<name>A0A915IMK8_ROMCU</name>
<dbReference type="Pfam" id="PF01607">
    <property type="entry name" value="CBM_14"/>
    <property type="match status" value="2"/>
</dbReference>
<accession>A0A915IMK8</accession>
<organism evidence="2 3">
    <name type="scientific">Romanomermis culicivorax</name>
    <name type="common">Nematode worm</name>
    <dbReference type="NCBI Taxonomy" id="13658"/>
    <lineage>
        <taxon>Eukaryota</taxon>
        <taxon>Metazoa</taxon>
        <taxon>Ecdysozoa</taxon>
        <taxon>Nematoda</taxon>
        <taxon>Enoplea</taxon>
        <taxon>Dorylaimia</taxon>
        <taxon>Mermithida</taxon>
        <taxon>Mermithoidea</taxon>
        <taxon>Mermithidae</taxon>
        <taxon>Romanomermis</taxon>
    </lineage>
</organism>
<evidence type="ECO:0000313" key="2">
    <source>
        <dbReference type="Proteomes" id="UP000887565"/>
    </source>
</evidence>
<dbReference type="InterPro" id="IPR036508">
    <property type="entry name" value="Chitin-bd_dom_sf"/>
</dbReference>
<sequence>MYENADQNYLFQNWDQRHIRPINEPYGPADVQASPQMAPALPPTPAFCSTRTRGAYFQIKPGHRCPTEFRYCNGTSADNGHIFYCDEGFFVDEQFSQCRERPECKLDRFEADERSLLASQLCVGKQDGIYEMGACEPDFVLCTSNQGAVLPCEEGTAYSSALQLCVPRVRHSQCNQGQAMIANDLSLQLPENLCSSSPRPSVFGFYGCHQFFFYCSIDGRPLSQSCESEGEAFDAVYNRCIPRAIHSLCPEYTPQPMTQGFQPGQAMDMRWFAPNDAEAVADDLLQQSGLQQQCTVNGEFRPHPVTCRKFLRCDHGRYVSFNCPATTVFVPQISVCDHARNHPECV</sequence>
<feature type="domain" description="Chitin-binding type-2" evidence="1">
    <location>
        <begin position="119"/>
        <end position="176"/>
    </location>
</feature>
<dbReference type="Proteomes" id="UP000887565">
    <property type="component" value="Unplaced"/>
</dbReference>
<dbReference type="GO" id="GO:0005576">
    <property type="term" value="C:extracellular region"/>
    <property type="evidence" value="ECO:0007669"/>
    <property type="project" value="InterPro"/>
</dbReference>
<proteinExistence type="predicted"/>
<dbReference type="InterPro" id="IPR002557">
    <property type="entry name" value="Chitin-bd_dom"/>
</dbReference>
<evidence type="ECO:0000313" key="3">
    <source>
        <dbReference type="WBParaSite" id="nRc.2.0.1.t15045-RA"/>
    </source>
</evidence>
<dbReference type="GO" id="GO:0008061">
    <property type="term" value="F:chitin binding"/>
    <property type="evidence" value="ECO:0007669"/>
    <property type="project" value="InterPro"/>
</dbReference>
<protein>
    <submittedName>
        <fullName evidence="3">Chitin-binding type-2 domain-containing protein</fullName>
    </submittedName>
</protein>
<dbReference type="Gene3D" id="2.170.140.10">
    <property type="entry name" value="Chitin binding domain"/>
    <property type="match status" value="1"/>
</dbReference>
<dbReference type="AlphaFoldDB" id="A0A915IMK8"/>
<dbReference type="SMART" id="SM00494">
    <property type="entry name" value="ChtBD2"/>
    <property type="match status" value="3"/>
</dbReference>
<dbReference type="WBParaSite" id="nRc.2.0.1.t15045-RA">
    <property type="protein sequence ID" value="nRc.2.0.1.t15045-RA"/>
    <property type="gene ID" value="nRc.2.0.1.g15045"/>
</dbReference>
<evidence type="ECO:0000259" key="1">
    <source>
        <dbReference type="PROSITE" id="PS50940"/>
    </source>
</evidence>